<protein>
    <submittedName>
        <fullName evidence="2">Uncharacterized protein</fullName>
    </submittedName>
</protein>
<dbReference type="Proteomes" id="UP000095283">
    <property type="component" value="Unplaced"/>
</dbReference>
<evidence type="ECO:0000313" key="1">
    <source>
        <dbReference type="Proteomes" id="UP000095283"/>
    </source>
</evidence>
<evidence type="ECO:0000313" key="2">
    <source>
        <dbReference type="WBParaSite" id="Hba_08824"/>
    </source>
</evidence>
<proteinExistence type="predicted"/>
<reference evidence="2" key="1">
    <citation type="submission" date="2016-11" db="UniProtKB">
        <authorList>
            <consortium name="WormBaseParasite"/>
        </authorList>
    </citation>
    <scope>IDENTIFICATION</scope>
</reference>
<accession>A0A1I7WUF2</accession>
<sequence length="64" mass="7627">MKHCVCVPLLTDDNRMSSIKGMILHRNDNQMPEQHNFKNNKSYLLRMFRIPANVEITFRINTNH</sequence>
<name>A0A1I7WUF2_HETBA</name>
<dbReference type="AlphaFoldDB" id="A0A1I7WUF2"/>
<keyword evidence="1" id="KW-1185">Reference proteome</keyword>
<organism evidence="1 2">
    <name type="scientific">Heterorhabditis bacteriophora</name>
    <name type="common">Entomopathogenic nematode worm</name>
    <dbReference type="NCBI Taxonomy" id="37862"/>
    <lineage>
        <taxon>Eukaryota</taxon>
        <taxon>Metazoa</taxon>
        <taxon>Ecdysozoa</taxon>
        <taxon>Nematoda</taxon>
        <taxon>Chromadorea</taxon>
        <taxon>Rhabditida</taxon>
        <taxon>Rhabditina</taxon>
        <taxon>Rhabditomorpha</taxon>
        <taxon>Strongyloidea</taxon>
        <taxon>Heterorhabditidae</taxon>
        <taxon>Heterorhabditis</taxon>
    </lineage>
</organism>
<dbReference type="WBParaSite" id="Hba_08824">
    <property type="protein sequence ID" value="Hba_08824"/>
    <property type="gene ID" value="Hba_08824"/>
</dbReference>